<feature type="compositionally biased region" description="Basic and acidic residues" evidence="1">
    <location>
        <begin position="281"/>
        <end position="292"/>
    </location>
</feature>
<accession>A0A1Y2ATU0</accession>
<feature type="compositionally biased region" description="Acidic residues" evidence="1">
    <location>
        <begin position="438"/>
        <end position="451"/>
    </location>
</feature>
<evidence type="ECO:0000313" key="2">
    <source>
        <dbReference type="EMBL" id="ORY25916.1"/>
    </source>
</evidence>
<proteinExistence type="predicted"/>
<feature type="compositionally biased region" description="Basic and acidic residues" evidence="1">
    <location>
        <begin position="452"/>
        <end position="478"/>
    </location>
</feature>
<dbReference type="OrthoDB" id="2573545at2759"/>
<name>A0A1Y2ATU0_9TREE</name>
<dbReference type="AlphaFoldDB" id="A0A1Y2ATU0"/>
<feature type="compositionally biased region" description="Polar residues" evidence="1">
    <location>
        <begin position="373"/>
        <end position="383"/>
    </location>
</feature>
<evidence type="ECO:0000256" key="1">
    <source>
        <dbReference type="SAM" id="MobiDB-lite"/>
    </source>
</evidence>
<gene>
    <name evidence="2" type="ORF">BCR39DRAFT_560784</name>
</gene>
<feature type="region of interest" description="Disordered" evidence="1">
    <location>
        <begin position="327"/>
        <end position="353"/>
    </location>
</feature>
<dbReference type="EMBL" id="MCFC01000052">
    <property type="protein sequence ID" value="ORY25916.1"/>
    <property type="molecule type" value="Genomic_DNA"/>
</dbReference>
<feature type="compositionally biased region" description="Low complexity" evidence="1">
    <location>
        <begin position="392"/>
        <end position="419"/>
    </location>
</feature>
<sequence length="478" mass="52333">MSTMAQAVYLPPPSLPLIPSSPDPTPLRTIAFSVAEAALQPDPNSPSFTSSLSRFPTTDDMFASSSEDIQGWTAPWSKIERRPSLSRQRSGETIWSVVDAATERREHRKAGHAFQRSSTLPPSPPISPLSYAFVLPSGCRLAASIASTSHPSNISVSSDSRFSLFTRSAEPSPTHSTFAGLDQSRPPPEFVPRLSAQEFAKPQGPPKHTRTKSDLMQHKLPPVSPTRQTTKLPSLAQIQAKMSKGHRRGASVGSVPQIQPRKKMVMRTDSQESVEVLQTPTDEHGPTRREPRIVFSGPHDPRPPTPPSPVGKEPRLAPFLRQRTSGRLASGARSVRSIPSPEGPMLKVTPPTLESLPRFTSPVSYFQAPRTPSPTLKQFNLMVSTPPPRRPTSPLSNSPSSPTGSMRSSSTASPTLSVPIITCTPASERVLRDGIEHESDEDDVVVFDGEAESSKDREERERRGKEMKDRLLQRRRSD</sequence>
<evidence type="ECO:0000313" key="3">
    <source>
        <dbReference type="Proteomes" id="UP000193986"/>
    </source>
</evidence>
<feature type="region of interest" description="Disordered" evidence="1">
    <location>
        <begin position="366"/>
        <end position="478"/>
    </location>
</feature>
<dbReference type="InParanoid" id="A0A1Y2ATU0"/>
<organism evidence="2 3">
    <name type="scientific">Naematelia encephala</name>
    <dbReference type="NCBI Taxonomy" id="71784"/>
    <lineage>
        <taxon>Eukaryota</taxon>
        <taxon>Fungi</taxon>
        <taxon>Dikarya</taxon>
        <taxon>Basidiomycota</taxon>
        <taxon>Agaricomycotina</taxon>
        <taxon>Tremellomycetes</taxon>
        <taxon>Tremellales</taxon>
        <taxon>Naemateliaceae</taxon>
        <taxon>Naematelia</taxon>
    </lineage>
</organism>
<reference evidence="2 3" key="1">
    <citation type="submission" date="2016-07" db="EMBL/GenBank/DDBJ databases">
        <title>Pervasive Adenine N6-methylation of Active Genes in Fungi.</title>
        <authorList>
            <consortium name="DOE Joint Genome Institute"/>
            <person name="Mondo S.J."/>
            <person name="Dannebaum R.O."/>
            <person name="Kuo R.C."/>
            <person name="Labutti K."/>
            <person name="Haridas S."/>
            <person name="Kuo A."/>
            <person name="Salamov A."/>
            <person name="Ahrendt S.R."/>
            <person name="Lipzen A."/>
            <person name="Sullivan W."/>
            <person name="Andreopoulos W.B."/>
            <person name="Clum A."/>
            <person name="Lindquist E."/>
            <person name="Daum C."/>
            <person name="Ramamoorthy G.K."/>
            <person name="Gryganskyi A."/>
            <person name="Culley D."/>
            <person name="Magnuson J.K."/>
            <person name="James T.Y."/>
            <person name="O'Malley M.A."/>
            <person name="Stajich J.E."/>
            <person name="Spatafora J.W."/>
            <person name="Visel A."/>
            <person name="Grigoriev I.V."/>
        </authorList>
    </citation>
    <scope>NUCLEOTIDE SEQUENCE [LARGE SCALE GENOMIC DNA]</scope>
    <source>
        <strain evidence="2 3">68-887.2</strain>
    </source>
</reference>
<dbReference type="Proteomes" id="UP000193986">
    <property type="component" value="Unassembled WGS sequence"/>
</dbReference>
<feature type="compositionally biased region" description="Polar residues" evidence="1">
    <location>
        <begin position="271"/>
        <end position="280"/>
    </location>
</feature>
<protein>
    <submittedName>
        <fullName evidence="2">Uncharacterized protein</fullName>
    </submittedName>
</protein>
<comment type="caution">
    <text evidence="2">The sequence shown here is derived from an EMBL/GenBank/DDBJ whole genome shotgun (WGS) entry which is preliminary data.</text>
</comment>
<feature type="region of interest" description="Disordered" evidence="1">
    <location>
        <begin position="167"/>
        <end position="314"/>
    </location>
</feature>
<feature type="compositionally biased region" description="Polar residues" evidence="1">
    <location>
        <begin position="167"/>
        <end position="177"/>
    </location>
</feature>
<keyword evidence="3" id="KW-1185">Reference proteome</keyword>